<comment type="caution">
    <text evidence="2">The sequence shown here is derived from an EMBL/GenBank/DDBJ whole genome shotgun (WGS) entry which is preliminary data.</text>
</comment>
<dbReference type="EMBL" id="JAGGKG010000007">
    <property type="protein sequence ID" value="MBP1905110.1"/>
    <property type="molecule type" value="Genomic_DNA"/>
</dbReference>
<dbReference type="Pfam" id="PF18964">
    <property type="entry name" value="DUF5704"/>
    <property type="match status" value="1"/>
</dbReference>
<sequence>MKIKRYSFYILIVFIIVLLASQLFSVEVKAAKAEIDFESGTGDLIIKVDSHKASTGIRFRTVDWMVTTTSSCKGNNCVPKNYKMIGYQSKGTLSTIPKNPDPGSTFKTVFRLEAKDVYDVFKDFKNEDRTSGYFYFNGYLESYDAKTGKTRKGPFKTLEGIRESEGWQHKGDFRNYFDIKVPDSPHPLTIITQVLDGSGKIIKKDIVKEEKHKLFVEINYTVDATKDYKGQVAKLLQSSFIPKSKLGKDKIIVKKDDDRNWKFTIPPGGADLVITYLLEGSSLPPEGKCQIQIHSPSKGQTMTDQVMDPSVSGKLRADMRGNERFNVLMGIPTSEDLYANVLANEYLFKQQWANMRGNVTYDVDVIKTFNKVWTIEGEEATDTDPGTPDIPMRVPEPVKETITVTRDYAYWQIDNLEVYGINNAFLSNYALGGMGGSVTLNPYGYYPPRLASMHSDDVEDHVIPSACDEIDLGEEDIGGEGETSEPSLPDYMSEFKAEAEASIKENTVKNDYVNFNGDLLMDDEETETTGPTPSSIPRPSVIDQDVLYEDQLTISYTLTNKANQPTTGEINYELLPDNVGGGEDKTFPIPNVNPVTVHTPVVNYSAVSDDQRHNQKSSPNLKRSALILERPFVVRIPTSGQHLPESSYPGYGNRDYEKYFRTKQVKFPFDVYDATQTNFYPKNTWIDIPVEQLETTFFLPVWVDEGDYQVYFRNIAENAPDDLPYQYDANLDLYNHVAADEVAVEVIGRLYDFHITDVADYNWERVFRVAEGSNQPTGVSYWIGDKNIDGAPRGNSSPYMLSIYPGSHPLQGYKNAVIKTGYHFKFDLKTKGNMFGQQDGIRITPQFRYVSKTGKDYGEVDLYYRTDDNPFVKIGSKQDVVQRYTILNERLRNVPVQELIDSARYEYQYETEIKQGGKATGLTQEAYIENFINKQSKQKTPIGSYSLLLLPRQLGTMMGPKDWYLNLPMPASVNQMRANVAVQRWYGEYSLPTAPYIVTKGTNLGRYGTLDDKSTVFLQNSEPDGFIIVNFNIESIRDGNLKEPHLQYIHAPMMNQTVGEGANKEKYLNQWLMEGFQNKIVDAYGNHFNLIEGDTVFYHGNKSSRDDFGSYITH</sequence>
<proteinExistence type="predicted"/>
<protein>
    <recommendedName>
        <fullName evidence="1">DUF5704 domain-containing protein</fullName>
    </recommendedName>
</protein>
<name>A0ABS4FRE1_9BACL</name>
<dbReference type="RefSeq" id="WP_210088755.1">
    <property type="nucleotide sequence ID" value="NZ_JAGGKG010000007.1"/>
</dbReference>
<evidence type="ECO:0000313" key="3">
    <source>
        <dbReference type="Proteomes" id="UP001519272"/>
    </source>
</evidence>
<evidence type="ECO:0000259" key="1">
    <source>
        <dbReference type="Pfam" id="PF18964"/>
    </source>
</evidence>
<keyword evidence="3" id="KW-1185">Reference proteome</keyword>
<organism evidence="2 3">
    <name type="scientific">Paenibacillus turicensis</name>
    <dbReference type="NCBI Taxonomy" id="160487"/>
    <lineage>
        <taxon>Bacteria</taxon>
        <taxon>Bacillati</taxon>
        <taxon>Bacillota</taxon>
        <taxon>Bacilli</taxon>
        <taxon>Bacillales</taxon>
        <taxon>Paenibacillaceae</taxon>
        <taxon>Paenibacillus</taxon>
    </lineage>
</organism>
<dbReference type="Proteomes" id="UP001519272">
    <property type="component" value="Unassembled WGS sequence"/>
</dbReference>
<reference evidence="2 3" key="1">
    <citation type="submission" date="2021-03" db="EMBL/GenBank/DDBJ databases">
        <title>Genomic Encyclopedia of Type Strains, Phase IV (KMG-IV): sequencing the most valuable type-strain genomes for metagenomic binning, comparative biology and taxonomic classification.</title>
        <authorList>
            <person name="Goeker M."/>
        </authorList>
    </citation>
    <scope>NUCLEOTIDE SEQUENCE [LARGE SCALE GENOMIC DNA]</scope>
    <source>
        <strain evidence="2 3">DSM 14349</strain>
    </source>
</reference>
<accession>A0ABS4FRE1</accession>
<evidence type="ECO:0000313" key="2">
    <source>
        <dbReference type="EMBL" id="MBP1905110.1"/>
    </source>
</evidence>
<feature type="domain" description="DUF5704" evidence="1">
    <location>
        <begin position="325"/>
        <end position="511"/>
    </location>
</feature>
<gene>
    <name evidence="2" type="ORF">J2Z32_001738</name>
</gene>
<dbReference type="InterPro" id="IPR043759">
    <property type="entry name" value="DUF5704"/>
</dbReference>